<proteinExistence type="predicted"/>
<evidence type="ECO:0000256" key="2">
    <source>
        <dbReference type="ARBA" id="ARBA00004906"/>
    </source>
</evidence>
<keyword evidence="4" id="KW-0808">Transferase</keyword>
<dbReference type="Proteomes" id="UP001516464">
    <property type="component" value="Unassembled WGS sequence"/>
</dbReference>
<evidence type="ECO:0000256" key="1">
    <source>
        <dbReference type="ARBA" id="ARBA00000885"/>
    </source>
</evidence>
<comment type="catalytic activity">
    <reaction evidence="1">
        <text>S-ubiquitinyl-[E2 ubiquitin-conjugating enzyme]-L-cysteine + [acceptor protein]-L-lysine = [E2 ubiquitin-conjugating enzyme]-L-cysteine + N(6)-ubiquitinyl-[acceptor protein]-L-lysine.</text>
        <dbReference type="EC" id="2.3.2.26"/>
    </reaction>
</comment>
<dbReference type="Gene3D" id="3.90.1750.10">
    <property type="entry name" value="Hect, E3 ligase catalytic domains"/>
    <property type="match status" value="1"/>
</dbReference>
<dbReference type="Gene3D" id="3.30.2160.10">
    <property type="entry name" value="Hect, E3 ligase catalytic domain"/>
    <property type="match status" value="1"/>
</dbReference>
<feature type="domain" description="HECT" evidence="7">
    <location>
        <begin position="88"/>
        <end position="350"/>
    </location>
</feature>
<name>A0ABQ7HXL8_9MICR</name>
<organism evidence="8 9">
    <name type="scientific">Astathelohania contejeani</name>
    <dbReference type="NCBI Taxonomy" id="164912"/>
    <lineage>
        <taxon>Eukaryota</taxon>
        <taxon>Fungi</taxon>
        <taxon>Fungi incertae sedis</taxon>
        <taxon>Microsporidia</taxon>
        <taxon>Astathelohaniidae</taxon>
        <taxon>Astathelohania</taxon>
    </lineage>
</organism>
<dbReference type="InterPro" id="IPR050409">
    <property type="entry name" value="E3_ubiq-protein_ligase"/>
</dbReference>
<dbReference type="SMART" id="SM00119">
    <property type="entry name" value="HECTc"/>
    <property type="match status" value="1"/>
</dbReference>
<comment type="caution">
    <text evidence="8">The sequence shown here is derived from an EMBL/GenBank/DDBJ whole genome shotgun (WGS) entry which is preliminary data.</text>
</comment>
<evidence type="ECO:0000256" key="4">
    <source>
        <dbReference type="ARBA" id="ARBA00022679"/>
    </source>
</evidence>
<dbReference type="Pfam" id="PF00632">
    <property type="entry name" value="HECT"/>
    <property type="match status" value="1"/>
</dbReference>
<comment type="caution">
    <text evidence="6">Lacks conserved residue(s) required for the propagation of feature annotation.</text>
</comment>
<evidence type="ECO:0000259" key="7">
    <source>
        <dbReference type="PROSITE" id="PS50237"/>
    </source>
</evidence>
<evidence type="ECO:0000313" key="9">
    <source>
        <dbReference type="Proteomes" id="UP001516464"/>
    </source>
</evidence>
<accession>A0ABQ7HXL8</accession>
<evidence type="ECO:0000256" key="3">
    <source>
        <dbReference type="ARBA" id="ARBA00012485"/>
    </source>
</evidence>
<keyword evidence="9" id="KW-1185">Reference proteome</keyword>
<dbReference type="EC" id="2.3.2.26" evidence="3"/>
<protein>
    <recommendedName>
        <fullName evidence="3">HECT-type E3 ubiquitin transferase</fullName>
        <ecNumber evidence="3">2.3.2.26</ecNumber>
    </recommendedName>
</protein>
<sequence length="399" mass="47404">MNILILLHHTFAVSDKHFLRIFLKSKFEQNWYEKMYLHLSDYSYKMKIEIDNDNAINSTLKTLYNPIFRRYNFRHIDFYFDLNNITGTNTWMINLENEFRASKSFLFNTIDIDKNLYEPNIFKSTILNNYFQKKLCLFGILMGIIIKKHRFLNMRFPKYFYKFLLGIPITESDVMIKGSRLIRNYEKIKQHSSTNKQLQKEYGVEKVGINSNGQLIFFKEIIRISHADNLFLNNCLLELRVAVIKGLTKTMLYIKNGLFQIIYPSIISNLNVENFYYLLHGKTNKINLHDWKINTKYTNCVDKSNITDIFWKYLKSLNPNQLKQMFTLLTGLHNVPLGGFANLIPQFEIIMGDGYRIYKYENKIILPLRKSDLLNTIKSSYIIQDGTVETEWVYFNVIT</sequence>
<evidence type="ECO:0000256" key="6">
    <source>
        <dbReference type="PROSITE-ProRule" id="PRU00104"/>
    </source>
</evidence>
<dbReference type="EMBL" id="SBIQ01000158">
    <property type="protein sequence ID" value="KAF7682918.1"/>
    <property type="molecule type" value="Genomic_DNA"/>
</dbReference>
<dbReference type="InterPro" id="IPR000569">
    <property type="entry name" value="HECT_dom"/>
</dbReference>
<reference evidence="8 9" key="1">
    <citation type="submission" date="2019-01" db="EMBL/GenBank/DDBJ databases">
        <title>Genomes sequencing and comparative genomics of infectious freshwater microsporidia, Cucumispora dikerogammari and Thelohania contejeani.</title>
        <authorList>
            <person name="Cormier A."/>
            <person name="Giraud I."/>
            <person name="Wattier R."/>
            <person name="Teixeira M."/>
            <person name="Grandjean F."/>
            <person name="Rigaud T."/>
            <person name="Cordaux R."/>
        </authorList>
    </citation>
    <scope>NUCLEOTIDE SEQUENCE [LARGE SCALE GENOMIC DNA]</scope>
    <source>
        <strain evidence="8">T1</strain>
        <tissue evidence="8">Spores</tissue>
    </source>
</reference>
<dbReference type="InterPro" id="IPR035983">
    <property type="entry name" value="Hect_E3_ubiquitin_ligase"/>
</dbReference>
<gene>
    <name evidence="8" type="primary">HACE1_0</name>
    <name evidence="8" type="ORF">TCON_1874</name>
</gene>
<keyword evidence="5 6" id="KW-0833">Ubl conjugation pathway</keyword>
<dbReference type="PANTHER" id="PTHR11254:SF440">
    <property type="entry name" value="E3 UBIQUITIN-PROTEIN LIGASE NEDD-4"/>
    <property type="match status" value="1"/>
</dbReference>
<dbReference type="SUPFAM" id="SSF56204">
    <property type="entry name" value="Hect, E3 ligase catalytic domain"/>
    <property type="match status" value="1"/>
</dbReference>
<dbReference type="Gene3D" id="3.30.2410.10">
    <property type="entry name" value="Hect, E3 ligase catalytic domain"/>
    <property type="match status" value="1"/>
</dbReference>
<evidence type="ECO:0000256" key="5">
    <source>
        <dbReference type="ARBA" id="ARBA00022786"/>
    </source>
</evidence>
<dbReference type="PROSITE" id="PS50237">
    <property type="entry name" value="HECT"/>
    <property type="match status" value="1"/>
</dbReference>
<comment type="pathway">
    <text evidence="2">Protein modification; protein ubiquitination.</text>
</comment>
<dbReference type="PANTHER" id="PTHR11254">
    <property type="entry name" value="HECT DOMAIN UBIQUITIN-PROTEIN LIGASE"/>
    <property type="match status" value="1"/>
</dbReference>
<evidence type="ECO:0000313" key="8">
    <source>
        <dbReference type="EMBL" id="KAF7682918.1"/>
    </source>
</evidence>